<evidence type="ECO:0000313" key="9">
    <source>
        <dbReference type="Proteomes" id="UP000007484"/>
    </source>
</evidence>
<dbReference type="EC" id="3.4.11.18" evidence="6"/>
<gene>
    <name evidence="8" type="primary">map</name>
    <name evidence="8" type="ordered locus">MSU_0442</name>
</gene>
<protein>
    <recommendedName>
        <fullName evidence="6">Methionine aminopeptidase</fullName>
        <ecNumber evidence="6">3.4.11.18</ecNumber>
    </recommendedName>
</protein>
<dbReference type="STRING" id="768700.MSU_0442"/>
<evidence type="ECO:0000256" key="2">
    <source>
        <dbReference type="ARBA" id="ARBA00022438"/>
    </source>
</evidence>
<keyword evidence="9" id="KW-1185">Reference proteome</keyword>
<evidence type="ECO:0000256" key="5">
    <source>
        <dbReference type="ARBA" id="ARBA00022801"/>
    </source>
</evidence>
<reference evidence="8 9" key="1">
    <citation type="journal article" date="2011" name="J. Bacteriol.">
        <title>Complete genome sequences of two hemotropic Mycoplasmas, Mycoplasma haemofelis strain Ohio2 and Mycoplasma suis strain Illinois.</title>
        <authorList>
            <person name="Messick J.B."/>
            <person name="Santos A.P."/>
            <person name="Guimaraes A.M."/>
        </authorList>
    </citation>
    <scope>NUCLEOTIDE SEQUENCE [LARGE SCALE GENOMIC DNA]</scope>
    <source>
        <strain evidence="8 9">Illinois</strain>
    </source>
</reference>
<comment type="catalytic activity">
    <reaction evidence="6">
        <text>Release of N-terminal amino acids, preferentially methionine, from peptides and arylamides.</text>
        <dbReference type="EC" id="3.4.11.18"/>
    </reaction>
</comment>
<accession>F0QR58</accession>
<dbReference type="PANTHER" id="PTHR43330:SF27">
    <property type="entry name" value="METHIONINE AMINOPEPTIDASE"/>
    <property type="match status" value="1"/>
</dbReference>
<comment type="similarity">
    <text evidence="6">Belongs to the peptidase M24A family.</text>
</comment>
<dbReference type="GO" id="GO:0004239">
    <property type="term" value="F:initiator methionyl aminopeptidase activity"/>
    <property type="evidence" value="ECO:0007669"/>
    <property type="project" value="UniProtKB-EC"/>
</dbReference>
<dbReference type="InterPro" id="IPR000994">
    <property type="entry name" value="Pept_M24"/>
</dbReference>
<dbReference type="Proteomes" id="UP000007484">
    <property type="component" value="Chromosome"/>
</dbReference>
<dbReference type="AlphaFoldDB" id="F0QR58"/>
<dbReference type="NCBIfam" id="TIGR00500">
    <property type="entry name" value="met_pdase_I"/>
    <property type="match status" value="1"/>
</dbReference>
<keyword evidence="2 6" id="KW-0031">Aminopeptidase</keyword>
<dbReference type="InterPro" id="IPR002467">
    <property type="entry name" value="Pept_M24A_MAP1"/>
</dbReference>
<dbReference type="SUPFAM" id="SSF55920">
    <property type="entry name" value="Creatinase/aminopeptidase"/>
    <property type="match status" value="1"/>
</dbReference>
<dbReference type="GO" id="GO:0005829">
    <property type="term" value="C:cytosol"/>
    <property type="evidence" value="ECO:0007669"/>
    <property type="project" value="TreeGrafter"/>
</dbReference>
<comment type="cofactor">
    <cofactor evidence="6">
        <name>Co(2+)</name>
        <dbReference type="ChEBI" id="CHEBI:48828"/>
    </cofactor>
    <cofactor evidence="6">
        <name>Zn(2+)</name>
        <dbReference type="ChEBI" id="CHEBI:29105"/>
    </cofactor>
    <cofactor evidence="6">
        <name>Mn(2+)</name>
        <dbReference type="ChEBI" id="CHEBI:29035"/>
    </cofactor>
    <cofactor evidence="6">
        <name>Fe(2+)</name>
        <dbReference type="ChEBI" id="CHEBI:29033"/>
    </cofactor>
    <text evidence="6">Binds 2 divalent metal cations per subunit. Has a high-affinity and a low affinity metal-binding site. The true nature of the physiological cofactor is under debate. The enzyme is active with cobalt, zinc, manganese or divalent iron ions.</text>
</comment>
<evidence type="ECO:0000256" key="6">
    <source>
        <dbReference type="RuleBase" id="RU003653"/>
    </source>
</evidence>
<dbReference type="KEGG" id="mss:MSU_0442"/>
<dbReference type="HOGENOM" id="CLU_015857_0_1_14"/>
<dbReference type="PRINTS" id="PR00599">
    <property type="entry name" value="MAPEPTIDASE"/>
</dbReference>
<dbReference type="Gene3D" id="3.90.230.10">
    <property type="entry name" value="Creatinase/methionine aminopeptidase superfamily"/>
    <property type="match status" value="1"/>
</dbReference>
<dbReference type="InterPro" id="IPR001714">
    <property type="entry name" value="Pept_M24_MAP"/>
</dbReference>
<keyword evidence="4 6" id="KW-0479">Metal-binding</keyword>
<keyword evidence="3 6" id="KW-0645">Protease</keyword>
<dbReference type="PROSITE" id="PS00680">
    <property type="entry name" value="MAP_1"/>
    <property type="match status" value="1"/>
</dbReference>
<dbReference type="EMBL" id="CP002525">
    <property type="protein sequence ID" value="ADX97978.1"/>
    <property type="molecule type" value="Genomic_DNA"/>
</dbReference>
<dbReference type="InterPro" id="IPR036005">
    <property type="entry name" value="Creatinase/aminopeptidase-like"/>
</dbReference>
<keyword evidence="5 8" id="KW-0378">Hydrolase</keyword>
<evidence type="ECO:0000256" key="4">
    <source>
        <dbReference type="ARBA" id="ARBA00022723"/>
    </source>
</evidence>
<proteinExistence type="inferred from homology"/>
<dbReference type="Pfam" id="PF00557">
    <property type="entry name" value="Peptidase_M24"/>
    <property type="match status" value="1"/>
</dbReference>
<name>F0QR58_MYCSL</name>
<dbReference type="RefSeq" id="WP_013609859.1">
    <property type="nucleotide sequence ID" value="NC_015155.1"/>
</dbReference>
<evidence type="ECO:0000259" key="7">
    <source>
        <dbReference type="Pfam" id="PF00557"/>
    </source>
</evidence>
<dbReference type="GO" id="GO:0070006">
    <property type="term" value="F:metalloaminopeptidase activity"/>
    <property type="evidence" value="ECO:0007669"/>
    <property type="project" value="InterPro"/>
</dbReference>
<evidence type="ECO:0000256" key="3">
    <source>
        <dbReference type="ARBA" id="ARBA00022670"/>
    </source>
</evidence>
<evidence type="ECO:0000313" key="8">
    <source>
        <dbReference type="EMBL" id="ADX97978.1"/>
    </source>
</evidence>
<organism evidence="8 9">
    <name type="scientific">Mycoplasma suis (strain Illinois)</name>
    <dbReference type="NCBI Taxonomy" id="768700"/>
    <lineage>
        <taxon>Bacteria</taxon>
        <taxon>Bacillati</taxon>
        <taxon>Mycoplasmatota</taxon>
        <taxon>Mollicutes</taxon>
        <taxon>Mycoplasmataceae</taxon>
        <taxon>Mycoplasma</taxon>
    </lineage>
</organism>
<dbReference type="GO" id="GO:0006508">
    <property type="term" value="P:proteolysis"/>
    <property type="evidence" value="ECO:0007669"/>
    <property type="project" value="UniProtKB-KW"/>
</dbReference>
<dbReference type="PANTHER" id="PTHR43330">
    <property type="entry name" value="METHIONINE AMINOPEPTIDASE"/>
    <property type="match status" value="1"/>
</dbReference>
<dbReference type="GO" id="GO:0046872">
    <property type="term" value="F:metal ion binding"/>
    <property type="evidence" value="ECO:0007669"/>
    <property type="project" value="UniProtKB-KW"/>
</dbReference>
<sequence length="292" mass="33307">MIFNLNRPETVKPKAEHEIQIMRIGGLIWQSIRDHLIREVKTGMTLSQVEKLVEVQFKKYGLFPSFKETGKFPYLICTSLNSCVVHGAPSEEVIKEGDKLTIDLGFKYRDYNIDSAFSLFFEPAGESEKSKELTAKIRDYKYLDQLTKAAFYESISELKAGCTTGHIAEKIESFVKTYFPKKYSILYGFTGHGIGKTLHDFPRIPNYGLKKEQGHILSAGSTICIEPMIIEQEDGKWEIDKDGFSVCAKNKNAQTMHYEHLVLILEDGVEVLTASQWEMEELRSSWEIIKGV</sequence>
<feature type="domain" description="Peptidase M24" evidence="7">
    <location>
        <begin position="21"/>
        <end position="264"/>
    </location>
</feature>
<comment type="function">
    <text evidence="1">Removes the N-terminal methionine from nascent proteins. The N-terminal methionine is often cleaved when the second residue in the primary sequence is small and uncharged (Met-Ala-, Cys, Gly, Pro, Ser, Thr, or Val). Requires deformylation of the N(alpha)-formylated initiator methionine before it can be hydrolyzed.</text>
</comment>
<evidence type="ECO:0000256" key="1">
    <source>
        <dbReference type="ARBA" id="ARBA00002521"/>
    </source>
</evidence>